<dbReference type="AlphaFoldDB" id="A0AB33C1P7"/>
<dbReference type="EMBL" id="CP020771">
    <property type="protein sequence ID" value="ARI83440.1"/>
    <property type="molecule type" value="Genomic_DNA"/>
</dbReference>
<protein>
    <submittedName>
        <fullName evidence="1">Uncharacterized protein</fullName>
    </submittedName>
</protein>
<dbReference type="Proteomes" id="UP000192439">
    <property type="component" value="Chromosome"/>
</dbReference>
<evidence type="ECO:0000313" key="1">
    <source>
        <dbReference type="EMBL" id="ARI83440.1"/>
    </source>
</evidence>
<accession>A0AB33C1P7</accession>
<organism evidence="1 2">
    <name type="scientific">Microcystis aeruginosa PCC 7806SL</name>
    <dbReference type="NCBI Taxonomy" id="1903187"/>
    <lineage>
        <taxon>Bacteria</taxon>
        <taxon>Bacillati</taxon>
        <taxon>Cyanobacteriota</taxon>
        <taxon>Cyanophyceae</taxon>
        <taxon>Oscillatoriophycideae</taxon>
        <taxon>Chroococcales</taxon>
        <taxon>Microcystaceae</taxon>
        <taxon>Microcystis</taxon>
    </lineage>
</organism>
<reference evidence="1 2" key="1">
    <citation type="journal article" date="2018" name="Harmful Algae">
        <title>The highly heterogeneous methylated genomes and diverse restriction-modification systems of bloom-forming Microcystis.</title>
        <authorList>
            <person name="Zhao L."/>
            <person name="Song Y."/>
            <person name="Li L."/>
            <person name="Gan N."/>
            <person name="Brand J.J."/>
            <person name="Song L."/>
        </authorList>
    </citation>
    <scope>NUCLEOTIDE SEQUENCE [LARGE SCALE GENOMIC DNA]</scope>
    <source>
        <strain evidence="1 2">PCC 7806SL</strain>
    </source>
</reference>
<name>A0AB33C1P7_MICA7</name>
<gene>
    <name evidence="1" type="ORF">BH695_4161</name>
</gene>
<evidence type="ECO:0000313" key="2">
    <source>
        <dbReference type="Proteomes" id="UP000192439"/>
    </source>
</evidence>
<sequence length="44" mass="4904">MRIAELLLTSLLVGLSILTLRKNIKEEVPNLLNLLLSSKTNKSI</sequence>
<proteinExistence type="predicted"/>
<keyword evidence="2" id="KW-1185">Reference proteome</keyword>